<comment type="pathway">
    <text evidence="1">Alkaloid biosynthesis; ergot alkaloid biosynthesis.</text>
</comment>
<dbReference type="GO" id="GO:0016491">
    <property type="term" value="F:oxidoreductase activity"/>
    <property type="evidence" value="ECO:0007669"/>
    <property type="project" value="UniProtKB-KW"/>
</dbReference>
<dbReference type="InterPro" id="IPR036291">
    <property type="entry name" value="NAD(P)-bd_dom_sf"/>
</dbReference>
<dbReference type="SUPFAM" id="SSF53901">
    <property type="entry name" value="Thiolase-like"/>
    <property type="match status" value="1"/>
</dbReference>
<dbReference type="Pfam" id="PF08659">
    <property type="entry name" value="KR"/>
    <property type="match status" value="1"/>
</dbReference>
<dbReference type="PANTHER" id="PTHR43775:SF20">
    <property type="entry name" value="HYBRID PKS-NRPS SYNTHETASE APDA"/>
    <property type="match status" value="1"/>
</dbReference>
<dbReference type="InterPro" id="IPR050091">
    <property type="entry name" value="PKS_NRPS_Biosynth_Enz"/>
</dbReference>
<dbReference type="PROSITE" id="PS00455">
    <property type="entry name" value="AMP_BINDING"/>
    <property type="match status" value="1"/>
</dbReference>
<evidence type="ECO:0000256" key="11">
    <source>
        <dbReference type="ARBA" id="ARBA00029454"/>
    </source>
</evidence>
<dbReference type="InterPro" id="IPR014043">
    <property type="entry name" value="Acyl_transferase_dom"/>
</dbReference>
<keyword evidence="2" id="KW-0596">Phosphopantetheine</keyword>
<dbReference type="Proteomes" id="UP000811619">
    <property type="component" value="Unassembled WGS sequence"/>
</dbReference>
<dbReference type="GO" id="GO:0008168">
    <property type="term" value="F:methyltransferase activity"/>
    <property type="evidence" value="ECO:0007669"/>
    <property type="project" value="UniProtKB-KW"/>
</dbReference>
<dbReference type="InterPro" id="IPR016035">
    <property type="entry name" value="Acyl_Trfase/lysoPLipase"/>
</dbReference>
<evidence type="ECO:0000256" key="8">
    <source>
        <dbReference type="ARBA" id="ARBA00023002"/>
    </source>
</evidence>
<dbReference type="Pfam" id="PF00501">
    <property type="entry name" value="AMP-binding"/>
    <property type="match status" value="1"/>
</dbReference>
<dbReference type="InterPro" id="IPR013217">
    <property type="entry name" value="Methyltransf_12"/>
</dbReference>
<dbReference type="SMART" id="SM00827">
    <property type="entry name" value="PKS_AT"/>
    <property type="match status" value="1"/>
</dbReference>
<dbReference type="InterPro" id="IPR018201">
    <property type="entry name" value="Ketoacyl_synth_AS"/>
</dbReference>
<dbReference type="UniPathway" id="UPA00327"/>
<dbReference type="GO" id="GO:0035835">
    <property type="term" value="P:indole alkaloid biosynthetic process"/>
    <property type="evidence" value="ECO:0007669"/>
    <property type="project" value="UniProtKB-UniPathway"/>
</dbReference>
<dbReference type="SUPFAM" id="SSF52151">
    <property type="entry name" value="FabD/lysophospholipase-like"/>
    <property type="match status" value="1"/>
</dbReference>
<keyword evidence="18" id="KW-1185">Reference proteome</keyword>
<dbReference type="Pfam" id="PF00668">
    <property type="entry name" value="Condensation"/>
    <property type="match status" value="1"/>
</dbReference>
<dbReference type="Pfam" id="PF16197">
    <property type="entry name" value="KAsynt_C_assoc"/>
    <property type="match status" value="1"/>
</dbReference>
<dbReference type="Gene3D" id="3.40.366.10">
    <property type="entry name" value="Malonyl-Coenzyme A Acyl Carrier Protein, domain 2"/>
    <property type="match status" value="1"/>
</dbReference>
<dbReference type="SUPFAM" id="SSF56801">
    <property type="entry name" value="Acetyl-CoA synthetase-like"/>
    <property type="match status" value="1"/>
</dbReference>
<dbReference type="Gene3D" id="3.30.559.10">
    <property type="entry name" value="Chloramphenicol acetyltransferase-like domain"/>
    <property type="match status" value="1"/>
</dbReference>
<evidence type="ECO:0000256" key="5">
    <source>
        <dbReference type="ARBA" id="ARBA00022603"/>
    </source>
</evidence>
<dbReference type="InterPro" id="IPR057326">
    <property type="entry name" value="KR_dom"/>
</dbReference>
<dbReference type="Pfam" id="PF02801">
    <property type="entry name" value="Ketoacyl-synt_C"/>
    <property type="match status" value="1"/>
</dbReference>
<feature type="region of interest" description="Disordered" evidence="13">
    <location>
        <begin position="2523"/>
        <end position="2567"/>
    </location>
</feature>
<dbReference type="InterPro" id="IPR020806">
    <property type="entry name" value="PKS_PP-bd"/>
</dbReference>
<dbReference type="GO" id="GO:0006633">
    <property type="term" value="P:fatty acid biosynthetic process"/>
    <property type="evidence" value="ECO:0007669"/>
    <property type="project" value="InterPro"/>
</dbReference>
<dbReference type="Gene3D" id="1.10.1200.10">
    <property type="entry name" value="ACP-like"/>
    <property type="match status" value="1"/>
</dbReference>
<organism evidence="17 18">
    <name type="scientific">Claviceps africana</name>
    <dbReference type="NCBI Taxonomy" id="83212"/>
    <lineage>
        <taxon>Eukaryota</taxon>
        <taxon>Fungi</taxon>
        <taxon>Dikarya</taxon>
        <taxon>Ascomycota</taxon>
        <taxon>Pezizomycotina</taxon>
        <taxon>Sordariomycetes</taxon>
        <taxon>Hypocreomycetidae</taxon>
        <taxon>Hypocreales</taxon>
        <taxon>Clavicipitaceae</taxon>
        <taxon>Claviceps</taxon>
    </lineage>
</organism>
<evidence type="ECO:0000256" key="3">
    <source>
        <dbReference type="ARBA" id="ARBA00022553"/>
    </source>
</evidence>
<dbReference type="Gene3D" id="3.40.47.10">
    <property type="match status" value="1"/>
</dbReference>
<dbReference type="InterPro" id="IPR045851">
    <property type="entry name" value="AMP-bd_C_sf"/>
</dbReference>
<dbReference type="InterPro" id="IPR049900">
    <property type="entry name" value="PKS_mFAS_DH"/>
</dbReference>
<dbReference type="InterPro" id="IPR016036">
    <property type="entry name" value="Malonyl_transacylase_ACP-bd"/>
</dbReference>
<keyword evidence="7" id="KW-0677">Repeat</keyword>
<proteinExistence type="inferred from homology"/>
<dbReference type="InterPro" id="IPR029063">
    <property type="entry name" value="SAM-dependent_MTases_sf"/>
</dbReference>
<dbReference type="SMART" id="SM00825">
    <property type="entry name" value="PKS_KS"/>
    <property type="match status" value="1"/>
</dbReference>
<dbReference type="InterPro" id="IPR001242">
    <property type="entry name" value="Condensation_dom"/>
</dbReference>
<evidence type="ECO:0000256" key="2">
    <source>
        <dbReference type="ARBA" id="ARBA00022450"/>
    </source>
</evidence>
<dbReference type="InterPro" id="IPR032821">
    <property type="entry name" value="PKS_assoc"/>
</dbReference>
<dbReference type="GO" id="GO:0031177">
    <property type="term" value="F:phosphopantetheine binding"/>
    <property type="evidence" value="ECO:0007669"/>
    <property type="project" value="InterPro"/>
</dbReference>
<dbReference type="SUPFAM" id="SSF53335">
    <property type="entry name" value="S-adenosyl-L-methionine-dependent methyltransferases"/>
    <property type="match status" value="1"/>
</dbReference>
<dbReference type="InterPro" id="IPR049552">
    <property type="entry name" value="PKS_DH_N"/>
</dbReference>
<dbReference type="Pfam" id="PF08242">
    <property type="entry name" value="Methyltransf_12"/>
    <property type="match status" value="1"/>
</dbReference>
<dbReference type="InterPro" id="IPR014031">
    <property type="entry name" value="Ketoacyl_synth_C"/>
</dbReference>
<dbReference type="SMART" id="SM00822">
    <property type="entry name" value="PKS_KR"/>
    <property type="match status" value="1"/>
</dbReference>
<keyword evidence="8" id="KW-0560">Oxidoreductase</keyword>
<dbReference type="CDD" id="cd19532">
    <property type="entry name" value="C_PKS-NRPS"/>
    <property type="match status" value="1"/>
</dbReference>
<feature type="active site" description="Proton acceptor; for dehydratase activity" evidence="12">
    <location>
        <position position="978"/>
    </location>
</feature>
<dbReference type="InterPro" id="IPR020845">
    <property type="entry name" value="AMP-binding_CS"/>
</dbReference>
<dbReference type="GO" id="GO:0004312">
    <property type="term" value="F:fatty acid synthase activity"/>
    <property type="evidence" value="ECO:0007669"/>
    <property type="project" value="TreeGrafter"/>
</dbReference>
<dbReference type="SUPFAM" id="SSF55048">
    <property type="entry name" value="Probable ACP-binding domain of malonyl-CoA ACP transacylase"/>
    <property type="match status" value="1"/>
</dbReference>
<dbReference type="Pfam" id="PF07993">
    <property type="entry name" value="NAD_binding_4"/>
    <property type="match status" value="1"/>
</dbReference>
<dbReference type="InterPro" id="IPR013968">
    <property type="entry name" value="PKS_KR"/>
</dbReference>
<dbReference type="PROSITE" id="PS52019">
    <property type="entry name" value="PKS_MFAS_DH"/>
    <property type="match status" value="1"/>
</dbReference>
<dbReference type="GO" id="GO:0016874">
    <property type="term" value="F:ligase activity"/>
    <property type="evidence" value="ECO:0007669"/>
    <property type="project" value="UniProtKB-KW"/>
</dbReference>
<evidence type="ECO:0000259" key="16">
    <source>
        <dbReference type="PROSITE" id="PS52019"/>
    </source>
</evidence>
<dbReference type="Gene3D" id="3.40.50.12780">
    <property type="entry name" value="N-terminal domain of ligase-like"/>
    <property type="match status" value="1"/>
</dbReference>
<dbReference type="GO" id="GO:0009403">
    <property type="term" value="P:toxin biosynthetic process"/>
    <property type="evidence" value="ECO:0007669"/>
    <property type="project" value="UniProtKB-ARBA"/>
</dbReference>
<reference evidence="17" key="1">
    <citation type="journal article" date="2020" name="bioRxiv">
        <title>Whole genome comparisons of ergot fungi reveals the divergence and evolution of species within the genus Claviceps are the result of varying mechanisms driving genome evolution and host range expansion.</title>
        <authorList>
            <person name="Wyka S.A."/>
            <person name="Mondo S.J."/>
            <person name="Liu M."/>
            <person name="Dettman J."/>
            <person name="Nalam V."/>
            <person name="Broders K.D."/>
        </authorList>
    </citation>
    <scope>NUCLEOTIDE SEQUENCE</scope>
    <source>
        <strain evidence="17">CCC 489</strain>
    </source>
</reference>
<feature type="domain" description="Carrier" evidence="14">
    <location>
        <begin position="3557"/>
        <end position="3637"/>
    </location>
</feature>
<keyword evidence="9" id="KW-0511">Multifunctional enzyme</keyword>
<dbReference type="PROSITE" id="PS00606">
    <property type="entry name" value="KS3_1"/>
    <property type="match status" value="1"/>
</dbReference>
<dbReference type="PANTHER" id="PTHR43775">
    <property type="entry name" value="FATTY ACID SYNTHASE"/>
    <property type="match status" value="1"/>
</dbReference>
<evidence type="ECO:0000256" key="13">
    <source>
        <dbReference type="SAM" id="MobiDB-lite"/>
    </source>
</evidence>
<evidence type="ECO:0000256" key="1">
    <source>
        <dbReference type="ARBA" id="ARBA00005107"/>
    </source>
</evidence>
<evidence type="ECO:0000256" key="10">
    <source>
        <dbReference type="ARBA" id="ARBA00029443"/>
    </source>
</evidence>
<dbReference type="SUPFAM" id="SSF51735">
    <property type="entry name" value="NAD(P)-binding Rossmann-fold domains"/>
    <property type="match status" value="2"/>
</dbReference>
<feature type="region of interest" description="N-terminal hotdog fold" evidence="12">
    <location>
        <begin position="946"/>
        <end position="1083"/>
    </location>
</feature>
<evidence type="ECO:0000313" key="18">
    <source>
        <dbReference type="Proteomes" id="UP000811619"/>
    </source>
</evidence>
<dbReference type="SUPFAM" id="SSF47336">
    <property type="entry name" value="ACP-like"/>
    <property type="match status" value="1"/>
</dbReference>
<dbReference type="InterPro" id="IPR023213">
    <property type="entry name" value="CAT-like_dom_sf"/>
</dbReference>
<dbReference type="CDD" id="cd00833">
    <property type="entry name" value="PKS"/>
    <property type="match status" value="1"/>
</dbReference>
<dbReference type="InterPro" id="IPR020841">
    <property type="entry name" value="PKS_Beta-ketoAc_synthase_dom"/>
</dbReference>
<dbReference type="InterPro" id="IPR016039">
    <property type="entry name" value="Thiolase-like"/>
</dbReference>
<dbReference type="InterPro" id="IPR042104">
    <property type="entry name" value="PKS_dehydratase_sf"/>
</dbReference>
<feature type="compositionally biased region" description="Polar residues" evidence="13">
    <location>
        <begin position="2525"/>
        <end position="2543"/>
    </location>
</feature>
<feature type="domain" description="PKS/mFAS DH" evidence="16">
    <location>
        <begin position="946"/>
        <end position="1255"/>
    </location>
</feature>
<dbReference type="PROSITE" id="PS50075">
    <property type="entry name" value="CARRIER"/>
    <property type="match status" value="1"/>
</dbReference>
<dbReference type="OrthoDB" id="329835at2759"/>
<dbReference type="NCBIfam" id="TIGR01733">
    <property type="entry name" value="AA-adenyl-dom"/>
    <property type="match status" value="1"/>
</dbReference>
<evidence type="ECO:0000256" key="6">
    <source>
        <dbReference type="ARBA" id="ARBA00022679"/>
    </source>
</evidence>
<dbReference type="SMART" id="SM00823">
    <property type="entry name" value="PKS_PP"/>
    <property type="match status" value="2"/>
</dbReference>
<dbReference type="InterPro" id="IPR036736">
    <property type="entry name" value="ACP-like_sf"/>
</dbReference>
<dbReference type="Pfam" id="PF00109">
    <property type="entry name" value="ketoacyl-synt"/>
    <property type="match status" value="1"/>
</dbReference>
<evidence type="ECO:0000259" key="14">
    <source>
        <dbReference type="PROSITE" id="PS50075"/>
    </source>
</evidence>
<dbReference type="InterPro" id="IPR014030">
    <property type="entry name" value="Ketoacyl_synth_N"/>
</dbReference>
<dbReference type="InterPro" id="IPR020807">
    <property type="entry name" value="PKS_DH"/>
</dbReference>
<dbReference type="EMBL" id="SRPY01000039">
    <property type="protein sequence ID" value="KAG5929806.1"/>
    <property type="molecule type" value="Genomic_DNA"/>
</dbReference>
<dbReference type="Gene3D" id="3.10.129.110">
    <property type="entry name" value="Polyketide synthase dehydratase"/>
    <property type="match status" value="1"/>
</dbReference>
<dbReference type="InterPro" id="IPR010071">
    <property type="entry name" value="AA_adenyl_dom"/>
</dbReference>
<sequence>MERVERLRSQSGLEPIAIIGSGCRFPGRSNSPSALWNLLRQPHDVLEEFPRARFDSRGFYHQDAQFPGHTDVKNSYFLGENVAQFDASFFSITPAEAMAMDPQHRLLLETVYEALEASGLTMEGLKGSDTGVYVGQMYGDYEVLQYRDLQTISTYHGIGTARSILSNRLSYFFDWHGPSMTLDTACSSSLVAVHQAVQALRAGEVRLAVAAGANLLLGPEPYIYESNLRMLSPDGRSRMWDANANGYARGDGVAAIMLKTVSAAIADGDHIECIIRETGVNQDGRSRGITMPTAAAQAALIRSTYRRAGLDLTRPSDRCQYFEAHGTGTPAGDPVEAEAVHTAFFADKTSHEPSSPKLLVGSIKTIIGHTESTAGLAGILKVSQALQHGEIPPNLLLKTLNPKILPFYHHLQIPQKLMPWPDLPAGSCRRASVNSFGFGGTNAHAILESFEPTTAYDDLATRDEQPVTPFVFSAQSKSSLLSILDAYAVFLKKRPGVNLRDLAWSLQRRRSRLPLRVYFSSSSRDDLLAHLQGAARNLLQIASSKGHGEKSRECPILGIFTGQGAQWTRMGAELIEASPLASDILTDLDNSLKRLPESDQPTWTLRQQILAHEPSGDIGQAALSQPVCTAIQIVLIGILKNAGIKFSAVVGHSSGEIAAAFAAGHLSSHDAMRIAYYRGFHAHRAAGPDESNGAMLAVGTSIEDAEQLCADDEFIGRVNVAACNSPSSVTLSGDEDAISEMADIFEDEGKFVRRLRVDTAYHSHHMKPCAEPYLRSIGSVSTSHPGPALTCAWFSSVYPDRKPEEMALVGPSYWVDNLLSPVFFMQALQKAAAHGIFDAAIEVGPHPALKEPVQDTMQSLQIQVPYTGTLKRKQDSLRSISDTLGYLWAHLDGESIDFEAYEKSFGLCQKPRLVPDLPLYQWNHSQEYWNESAVSRSLRQRSQLVHPLLGDLEPDSSSLRFSWRHTLRPKDLPWIHDHRIQGQTVFPAAAFVVTALEIVPFLLSSDDREAQLVELQDFSIHQAMVFDNDDQDVGVQTRITASSVNNKDPLRISTNFTYEARTDIASSFHLVAEGKLTVYLGQPSQRILPAVRSSDVNLVDVTTNMFYSYLHELGYEYGGPFKALSNLRRKLGRASGSIDTTALTSYGQTLIVHPAMLDAAFHSLLLALSYPHDGQLWSLHLPMRIDRIRVNPRLCGNELVATSQVPFETSFDARSGQRRVLGFRGDVDIYSSHGNDCAIQVEGLHLVPFTPATPADDEQRFYTMRWMPAEPDAAASATCQLTKKEKMLSEVLERGSFFYLAQLETRIPADCPGRADKHFGAYINFARRTLQECKNGKHRYAKQEWLHDNEDDIIQISRQFSERPEIKAMFSVGRHMPRAIRGETTMPEHLIMNGIMDDYYTSALSMDQMTPILAESVQQVVRRYPNAKILEVGAGTGAATRQILDRIGDTSAAYTFTDVSASFLDSAQSKFASYQDMITYRVLNLDEDIKSQGFEEGVFDVVVASLVIHETKRLDQTLRRIRYLLKPGGYLMACEVTNPYVIHVNSLFGSLPGWWQGMEEGRTLGAAVSVSQWQSLLQKAGFSGIDSISSVQDPVALPTSIFVSQAVNDLVKFVREPLIAGPTASLKHSVINSLFIVGGATWAAARLIKSAKALLQPFCNDIVCEQSLEDFDQAGVTPESTIVVLEDLDHHVFENLTPARLESLKKLFGSEKTIVWVTRDRRTDNPYASMPVGFARSALWEVPEIRLQFVDFEDTPQLVPEALIEAVLRFHLLASSQGQGQRDAFFSVESEIVITKNRRQEIQRMEPLQSANDRYNSARRSIEKRVTLSDTPVTLMKNDLGYTIQESSLPVTVSETDKEGKVHLQVSHSVLRAVRTCAGDVFIVLGKCMRTGVQYITPAESVSSLMVVQRDRLHRCPPLSPESAVGFLRTFSARIAVKTLSKSMTQARTLLIHNAPPDVAAQIQHCIGNLRPGIIFTTTSEREAEEYKWIHINPYSRTSLVNAMLPSGTSVCADWTLPDTPSGVLSWGSSPHASALKLVHAESIFPVATNGEYPVAGDLDLAHRVLQSELDLLSSFGCPDMCSVAGTKSVSISDIAEKNVPLDALTVVDWRSESVKVAIQPVHTVLRPDRTYWLVGLSRSMGWSLADWMIDNGALNLVISSRSPHVDQRWLDETVRRGATVRVMSSDVTSMESLRKTMNEIKTTMPPLAGVAQGAMVLKDVAVQNMTLDVLNEVLRPKVDGSLNLDFLLRDEALDFFIFFSSLASVAGNSGQASYTAANLFMSGLAQQRRHRGAAASVINLGPVLGTGVITRELGDNVRIALNDRGLLHVSETDVQQTFAEAIRSSHPASTGAWQIANSFKKLPASTENRPLLYNYPQFACFTLPEAALEDGQRATISIKDQLANAKSPSDVEGVITDSFARELRKILRLGDDAEISTSIRTDELGLDSLVAVRIRSWFLNNLQVNIPALRILMGVPLRELILQALKDIPTDLVPNMAQDENEGSESERLEVQEELAPSALDYYDSTTDGQDTDPSTSSQTEISGVLDESTAPSSPGSIPKDDAEVQRAGRASFTQSVFLFVHQLLEDKSTLNNTGMAHLRGNIQVSELARAVKAIGERHEVLRTCIRTVDGQLSQIVLKYPVLELEQKMVQTDDDVSAEYAALKRHVFDLDRGQTGRVVLLSRSPQDQFLLVAFHHIIFDRTSTGIFVSDLEKIYRRAPAIPDPVQYLDYSNAQYGEYESGGWKQRIEFWRSEYRTIPEVLSLCRSRVSARRPLERYASHVVDFRIDQRVSEDIKQVARAFRSTSFHVCLAAVSALLRRYLGTQDVCIGVVDSCRNEDDLLTGLGPFLNMLPLRMPSFDDSQSIGETIAEARNKTLSVLANALPFEVILNELRVVREATHTPLAQVLLNYAEDNTTDDRALFGCKVEAEKEDQAELPYDMAFTIVNNANRGMRIVVNAQSSLYTEQDAKFIANGFEDILAEFCRDAHLPIGHEWRFRQDALGEALSIGRGGPLHATWPKTLLDRFEDVVSSFGACVAVADSDGNSLSYRDVSRSIDDLARHMLQNHVVPGDRIAVFQDPTVDWVVSVMAIMKIGAVYVPLDASTPVARLALMSKNCDPAAILVNEGTLDLARGFDFFKDIAVINVRKLPGPEKHDMAVPTLAQPDATAMMLYTSGSSGQPKAVMLQHMALVQEMEQCASMYQLDRHDVVLQQSAWSFDLSVTQMFLPLSIGARLQVVCHTMRPDPDAIVQAIIQCGVTATYATPTEYKSWLSRDTQMALGKSSWKLALVAGEPVTNDVLRLFRGVKRADLRLFNVYGPTETTCGSTKTELLYQDPELGQRVPIPVGRASRNESLYILDPDRNLLPIGQVGEIYIGGVGVAQGYFNDAERTEAAFLPNPFATREDMERGWTTMYRTGDLGYLDGEGTLFLQGRITGDTEIKMNGVRVNLVEIEEAVLMSANGALSEAVACLRCSSKEEGSLSFLVVYVVFSRSHTLVNDQAGFLQSLLRNLSLPSSTWPSAIIPVDETPRLASGKVDRNMVAALPVPFNNLETTSHTVLSDRELSLREIWQQVVPSELVLLRPIDADTDFFSVGGNSLLLIELQSRINNALGTNIPLLQLFQASTLRSMALLLDRTEMGKEPRDAQRIDWNGETMVPDDLVQRPAFSYGTQEVAMRAVPPRVVVLTGATGFLGRHLVQALVDEKDIRKIICIAIRNRPCGENDSLMSNPKVEFYKGDLRLPRLGLDQETASQIFDLADLVIHNGSDVSHLKTYPSLRQANLASTQELVKMCLVRNLPLHYISTAGVAMYTSAATMAEVSVRDSPPPEDGRDGYVASKWASEVFLENVHREHGLPVCVHRPSSIIRPQSSLKGDAHGEDVIQEMLDYSRRILAVPSVIGQYDGTLDFVYPETVSRKVIEAVMQSEQEPHAGRMRYIHETGDIELPLTDVRTNMEKETGRDVGEITLNEWISRAQAVGLSDSIAAVFQGMGSGNKLNFPRLLRETQSS</sequence>
<dbReference type="InterPro" id="IPR006162">
    <property type="entry name" value="Ppantetheine_attach_site"/>
</dbReference>
<dbReference type="Pfam" id="PF14765">
    <property type="entry name" value="PS-DH"/>
    <property type="match status" value="1"/>
</dbReference>
<comment type="similarity">
    <text evidence="11">Belongs to the NRP synthetase family.</text>
</comment>
<feature type="domain" description="Ketosynthase family 3 (KS3)" evidence="15">
    <location>
        <begin position="13"/>
        <end position="449"/>
    </location>
</feature>
<feature type="active site" description="Proton donor; for dehydratase activity" evidence="12">
    <location>
        <position position="1158"/>
    </location>
</feature>
<keyword evidence="3" id="KW-0597">Phosphoprotein</keyword>
<dbReference type="Gene3D" id="3.40.50.720">
    <property type="entry name" value="NAD(P)-binding Rossmann-like Domain"/>
    <property type="match status" value="2"/>
</dbReference>
<feature type="region of interest" description="C-terminal hotdog fold" evidence="12">
    <location>
        <begin position="1098"/>
        <end position="1255"/>
    </location>
</feature>
<accession>A0A8K0JCJ9</accession>
<dbReference type="FunFam" id="3.40.47.10:FF:000019">
    <property type="entry name" value="Polyketide synthase type I"/>
    <property type="match status" value="1"/>
</dbReference>
<keyword evidence="4" id="KW-0436">Ligase</keyword>
<keyword evidence="6" id="KW-0808">Transferase</keyword>
<evidence type="ECO:0000259" key="15">
    <source>
        <dbReference type="PROSITE" id="PS52004"/>
    </source>
</evidence>
<dbReference type="InterPro" id="IPR000873">
    <property type="entry name" value="AMP-dep_synth/lig_dom"/>
</dbReference>
<protein>
    <submittedName>
        <fullName evidence="17">Hybrid PKS-NRPS biosynthetic cluster</fullName>
    </submittedName>
</protein>
<comment type="similarity">
    <text evidence="10">In the C-terminal section; belongs to the NRP synthetase family.</text>
</comment>
<dbReference type="InterPro" id="IPR049551">
    <property type="entry name" value="PKS_DH_C"/>
</dbReference>
<dbReference type="CDD" id="cd05930">
    <property type="entry name" value="A_NRPS"/>
    <property type="match status" value="1"/>
</dbReference>
<evidence type="ECO:0000256" key="7">
    <source>
        <dbReference type="ARBA" id="ARBA00022737"/>
    </source>
</evidence>
<dbReference type="InterPro" id="IPR013120">
    <property type="entry name" value="FAR_NAD-bd"/>
</dbReference>
<dbReference type="Pfam" id="PF21089">
    <property type="entry name" value="PKS_DH_N"/>
    <property type="match status" value="1"/>
</dbReference>
<gene>
    <name evidence="17" type="ORF">E4U42_004433</name>
</gene>
<evidence type="ECO:0000256" key="12">
    <source>
        <dbReference type="PROSITE-ProRule" id="PRU01363"/>
    </source>
</evidence>
<dbReference type="Gene3D" id="3.40.50.150">
    <property type="entry name" value="Vaccinia Virus protein VP39"/>
    <property type="match status" value="1"/>
</dbReference>
<dbReference type="PROSITE" id="PS52004">
    <property type="entry name" value="KS3_2"/>
    <property type="match status" value="1"/>
</dbReference>
<dbReference type="Pfam" id="PF00550">
    <property type="entry name" value="PP-binding"/>
    <property type="match status" value="1"/>
</dbReference>
<dbReference type="SMART" id="SM00826">
    <property type="entry name" value="PKS_DH"/>
    <property type="match status" value="1"/>
</dbReference>
<dbReference type="Gene3D" id="3.30.559.30">
    <property type="entry name" value="Nonribosomal peptide synthetase, condensation domain"/>
    <property type="match status" value="1"/>
</dbReference>
<dbReference type="InterPro" id="IPR001227">
    <property type="entry name" value="Ac_transferase_dom_sf"/>
</dbReference>
<dbReference type="GO" id="GO:0032259">
    <property type="term" value="P:methylation"/>
    <property type="evidence" value="ECO:0007669"/>
    <property type="project" value="UniProtKB-KW"/>
</dbReference>
<dbReference type="GO" id="GO:0004315">
    <property type="term" value="F:3-oxoacyl-[acyl-carrier-protein] synthase activity"/>
    <property type="evidence" value="ECO:0007669"/>
    <property type="project" value="InterPro"/>
</dbReference>
<dbReference type="Gene3D" id="3.30.300.30">
    <property type="match status" value="1"/>
</dbReference>
<dbReference type="SUPFAM" id="SSF52777">
    <property type="entry name" value="CoA-dependent acyltransferases"/>
    <property type="match status" value="2"/>
</dbReference>
<dbReference type="CDD" id="cd02440">
    <property type="entry name" value="AdoMet_MTases"/>
    <property type="match status" value="1"/>
</dbReference>
<dbReference type="InterPro" id="IPR009081">
    <property type="entry name" value="PP-bd_ACP"/>
</dbReference>
<evidence type="ECO:0000313" key="17">
    <source>
        <dbReference type="EMBL" id="KAG5929806.1"/>
    </source>
</evidence>
<name>A0A8K0JCJ9_9HYPO</name>
<evidence type="ECO:0000256" key="9">
    <source>
        <dbReference type="ARBA" id="ARBA00023268"/>
    </source>
</evidence>
<evidence type="ECO:0000256" key="4">
    <source>
        <dbReference type="ARBA" id="ARBA00022598"/>
    </source>
</evidence>
<comment type="caution">
    <text evidence="17">The sequence shown here is derived from an EMBL/GenBank/DDBJ whole genome shotgun (WGS) entry which is preliminary data.</text>
</comment>
<dbReference type="PROSITE" id="PS00012">
    <property type="entry name" value="PHOSPHOPANTETHEINE"/>
    <property type="match status" value="1"/>
</dbReference>
<keyword evidence="5" id="KW-0489">Methyltransferase</keyword>
<dbReference type="Pfam" id="PF00698">
    <property type="entry name" value="Acyl_transf_1"/>
    <property type="match status" value="1"/>
</dbReference>
<dbReference type="InterPro" id="IPR042099">
    <property type="entry name" value="ANL_N_sf"/>
</dbReference>